<feature type="transmembrane region" description="Helical" evidence="1">
    <location>
        <begin position="214"/>
        <end position="231"/>
    </location>
</feature>
<sequence length="232" mass="25384">MAFPYNTIPGTTLTCLQYQDDLRAEVSNDGCDFTANGRMRSNSKLNVASYCGCQCSICPDGSPVLNPTREVNFGNQLRKTSCQTILNIMELFTPSDCKIFYESSPIDLEAYCGCPNMDQLPPPNTCSMCGEFYLKNENRVIPDTGGLTCGKMEELSHYVFDDIFCQDRVEILRGDCCSKDPPGPTSAPTVRGSTLVLDLPNYVAVRSDATSAKYTIWILIGVSIAIGIGFAI</sequence>
<dbReference type="EMBL" id="CAKOGP040001758">
    <property type="protein sequence ID" value="CAJ1949628.1"/>
    <property type="molecule type" value="Genomic_DNA"/>
</dbReference>
<name>A0AAD2FQR0_9STRA</name>
<dbReference type="Proteomes" id="UP001295423">
    <property type="component" value="Unassembled WGS sequence"/>
</dbReference>
<protein>
    <submittedName>
        <fullName evidence="2">Uncharacterized protein</fullName>
    </submittedName>
</protein>
<evidence type="ECO:0000313" key="2">
    <source>
        <dbReference type="EMBL" id="CAJ1949628.1"/>
    </source>
</evidence>
<gene>
    <name evidence="2" type="ORF">CYCCA115_LOCUS12192</name>
</gene>
<evidence type="ECO:0000313" key="3">
    <source>
        <dbReference type="Proteomes" id="UP001295423"/>
    </source>
</evidence>
<proteinExistence type="predicted"/>
<organism evidence="2 3">
    <name type="scientific">Cylindrotheca closterium</name>
    <dbReference type="NCBI Taxonomy" id="2856"/>
    <lineage>
        <taxon>Eukaryota</taxon>
        <taxon>Sar</taxon>
        <taxon>Stramenopiles</taxon>
        <taxon>Ochrophyta</taxon>
        <taxon>Bacillariophyta</taxon>
        <taxon>Bacillariophyceae</taxon>
        <taxon>Bacillariophycidae</taxon>
        <taxon>Bacillariales</taxon>
        <taxon>Bacillariaceae</taxon>
        <taxon>Cylindrotheca</taxon>
    </lineage>
</organism>
<accession>A0AAD2FQR0</accession>
<keyword evidence="3" id="KW-1185">Reference proteome</keyword>
<evidence type="ECO:0000256" key="1">
    <source>
        <dbReference type="SAM" id="Phobius"/>
    </source>
</evidence>
<dbReference type="AlphaFoldDB" id="A0AAD2FQR0"/>
<keyword evidence="1" id="KW-1133">Transmembrane helix</keyword>
<comment type="caution">
    <text evidence="2">The sequence shown here is derived from an EMBL/GenBank/DDBJ whole genome shotgun (WGS) entry which is preliminary data.</text>
</comment>
<reference evidence="2" key="1">
    <citation type="submission" date="2023-08" db="EMBL/GenBank/DDBJ databases">
        <authorList>
            <person name="Audoor S."/>
            <person name="Bilcke G."/>
        </authorList>
    </citation>
    <scope>NUCLEOTIDE SEQUENCE</scope>
</reference>
<keyword evidence="1" id="KW-0472">Membrane</keyword>
<keyword evidence="1" id="KW-0812">Transmembrane</keyword>